<organism evidence="1 2">
    <name type="scientific">candidate division MSBL1 archaeon SCGC-AAA259O05</name>
    <dbReference type="NCBI Taxonomy" id="1698271"/>
    <lineage>
        <taxon>Archaea</taxon>
        <taxon>Methanobacteriati</taxon>
        <taxon>Methanobacteriota</taxon>
        <taxon>candidate division MSBL1</taxon>
    </lineage>
</organism>
<keyword evidence="2" id="KW-1185">Reference proteome</keyword>
<proteinExistence type="predicted"/>
<name>A0A133V5C7_9EURY</name>
<dbReference type="EMBL" id="LHXV01000005">
    <property type="protein sequence ID" value="KXB01648.1"/>
    <property type="molecule type" value="Genomic_DNA"/>
</dbReference>
<evidence type="ECO:0000313" key="2">
    <source>
        <dbReference type="Proteomes" id="UP000070344"/>
    </source>
</evidence>
<dbReference type="Proteomes" id="UP000070344">
    <property type="component" value="Unassembled WGS sequence"/>
</dbReference>
<protein>
    <submittedName>
        <fullName evidence="1">Uncharacterized protein</fullName>
    </submittedName>
</protein>
<reference evidence="1 2" key="1">
    <citation type="journal article" date="2016" name="Sci. Rep.">
        <title>Metabolic traits of an uncultured archaeal lineage -MSBL1- from brine pools of the Red Sea.</title>
        <authorList>
            <person name="Mwirichia R."/>
            <person name="Alam I."/>
            <person name="Rashid M."/>
            <person name="Vinu M."/>
            <person name="Ba-Alawi W."/>
            <person name="Anthony Kamau A."/>
            <person name="Kamanda Ngugi D."/>
            <person name="Goker M."/>
            <person name="Klenk H.P."/>
            <person name="Bajic V."/>
            <person name="Stingl U."/>
        </authorList>
    </citation>
    <scope>NUCLEOTIDE SEQUENCE [LARGE SCALE GENOMIC DNA]</scope>
    <source>
        <strain evidence="1">SCGC-AAA259O05</strain>
    </source>
</reference>
<comment type="caution">
    <text evidence="1">The sequence shown here is derived from an EMBL/GenBank/DDBJ whole genome shotgun (WGS) entry which is preliminary data.</text>
</comment>
<gene>
    <name evidence="1" type="ORF">AKJ41_00710</name>
</gene>
<evidence type="ECO:0000313" key="1">
    <source>
        <dbReference type="EMBL" id="KXB01648.1"/>
    </source>
</evidence>
<dbReference type="AlphaFoldDB" id="A0A133V5C7"/>
<accession>A0A133V5C7</accession>
<sequence>MVTERQKRMFESRRKDLDPRFEELREILLRIGGDEVILLPEQDLEKLIEEGRVFDGEVKRIESPSSRCHQNVADIYLSDGFEGDICTGWGLTHHDGLWRQHSWLLSSEKAIIETTVPRDEYYGVVLEGKDLVLFLYLNASSSKNLSGGE</sequence>